<dbReference type="PANTHER" id="PTHR33989">
    <property type="match status" value="1"/>
</dbReference>
<reference evidence="12" key="2">
    <citation type="submission" date="2017-05" db="EMBL/GenBank/DDBJ databases">
        <authorList>
            <consortium name="The Broad Institute Genomics Platform"/>
            <consortium name="The Broad Institute Genomic Center for Infectious Diseases"/>
            <person name="Earl A."/>
            <person name="Manson A."/>
            <person name="Schwartman J."/>
            <person name="Gilmore M."/>
            <person name="Abouelleil A."/>
            <person name="Cao P."/>
            <person name="Chapman S."/>
            <person name="Cusick C."/>
            <person name="Shea T."/>
            <person name="Young S."/>
            <person name="Neafsey D."/>
            <person name="Nusbaum C."/>
            <person name="Birren B."/>
        </authorList>
    </citation>
    <scope>NUCLEOTIDE SEQUENCE</scope>
    <source>
        <strain evidence="12">9E7_DIV0242</strain>
    </source>
</reference>
<dbReference type="RefSeq" id="WP_086350771.1">
    <property type="nucleotide sequence ID" value="NZ_CP147247.1"/>
</dbReference>
<dbReference type="PROSITE" id="PS51105">
    <property type="entry name" value="PTS_EIIC_TYPE_3"/>
    <property type="match status" value="1"/>
</dbReference>
<keyword evidence="4 8" id="KW-0762">Sugar transport</keyword>
<evidence type="ECO:0000313" key="11">
    <source>
        <dbReference type="EMBL" id="OTP11695.1"/>
    </source>
</evidence>
<dbReference type="EMBL" id="CP147247">
    <property type="protein sequence ID" value="WYJ91732.1"/>
    <property type="molecule type" value="Genomic_DNA"/>
</dbReference>
<dbReference type="InterPro" id="IPR051088">
    <property type="entry name" value="PTS_Sugar-EIIC/EIIB"/>
</dbReference>
<keyword evidence="3 8" id="KW-1003">Cell membrane</keyword>
<dbReference type="InterPro" id="IPR004501">
    <property type="entry name" value="PTS_EIIC_3"/>
</dbReference>
<protein>
    <recommendedName>
        <fullName evidence="8">Permease IIC component</fullName>
    </recommendedName>
</protein>
<evidence type="ECO:0000256" key="2">
    <source>
        <dbReference type="ARBA" id="ARBA00022448"/>
    </source>
</evidence>
<gene>
    <name evidence="12" type="ORF">A5888_003500</name>
    <name evidence="11" type="ORF">A5888_003794</name>
</gene>
<dbReference type="GO" id="GO:1901264">
    <property type="term" value="P:carbohydrate derivative transport"/>
    <property type="evidence" value="ECO:0007669"/>
    <property type="project" value="TreeGrafter"/>
</dbReference>
<comment type="function">
    <text evidence="8">The phosphoenolpyruvate-dependent sugar phosphotransferase system (PTS), a major carbohydrate active -transport system, catalyzes the phosphorylation of incoming sugar substrates concomitant with their translocation across the cell membrane.</text>
</comment>
<reference evidence="12" key="3">
    <citation type="submission" date="2024-03" db="EMBL/GenBank/DDBJ databases">
        <title>The Genome Sequence of Enterococcus sp. DIV0242b.</title>
        <authorList>
            <consortium name="The Broad Institute Genomics Platform"/>
            <consortium name="The Broad Institute Microbial Omics Core"/>
            <consortium name="The Broad Institute Genomic Center for Infectious Diseases"/>
            <person name="Earl A."/>
            <person name="Manson A."/>
            <person name="Gilmore M."/>
            <person name="Schwartman J."/>
            <person name="Shea T."/>
            <person name="Abouelleil A."/>
            <person name="Cao P."/>
            <person name="Chapman S."/>
            <person name="Cusick C."/>
            <person name="Young S."/>
            <person name="Neafsey D."/>
            <person name="Nusbaum C."/>
            <person name="Birren B."/>
        </authorList>
    </citation>
    <scope>NUCLEOTIDE SEQUENCE</scope>
    <source>
        <strain evidence="12">9E7_DIV0242</strain>
    </source>
</reference>
<feature type="transmembrane region" description="Helical" evidence="9">
    <location>
        <begin position="291"/>
        <end position="314"/>
    </location>
</feature>
<dbReference type="InterPro" id="IPR004796">
    <property type="entry name" value="PTS_IIC_cello"/>
</dbReference>
<evidence type="ECO:0000256" key="7">
    <source>
        <dbReference type="ARBA" id="ARBA00023136"/>
    </source>
</evidence>
<evidence type="ECO:0000256" key="1">
    <source>
        <dbReference type="ARBA" id="ARBA00004651"/>
    </source>
</evidence>
<feature type="domain" description="PTS EIIC type-3" evidence="10">
    <location>
        <begin position="9"/>
        <end position="420"/>
    </location>
</feature>
<feature type="transmembrane region" description="Helical" evidence="9">
    <location>
        <begin position="230"/>
        <end position="248"/>
    </location>
</feature>
<evidence type="ECO:0000256" key="8">
    <source>
        <dbReference type="PIRNR" id="PIRNR006351"/>
    </source>
</evidence>
<evidence type="ECO:0000256" key="6">
    <source>
        <dbReference type="ARBA" id="ARBA00022989"/>
    </source>
</evidence>
<dbReference type="GO" id="GO:0005886">
    <property type="term" value="C:plasma membrane"/>
    <property type="evidence" value="ECO:0007669"/>
    <property type="project" value="UniProtKB-SubCell"/>
</dbReference>
<reference evidence="11" key="1">
    <citation type="submission" date="2017-05" db="EMBL/GenBank/DDBJ databases">
        <title>The Genome Sequence of Enterococcus sp. 9E7_DIV0242.</title>
        <authorList>
            <consortium name="The Broad Institute Genomics Platform"/>
            <consortium name="The Broad Institute Genomic Center for Infectious Diseases"/>
            <person name="Earl A."/>
            <person name="Manson A."/>
            <person name="Schwartman J."/>
            <person name="Gilmore M."/>
            <person name="Abouelleil A."/>
            <person name="Cao P."/>
            <person name="Chapman S."/>
            <person name="Cusick C."/>
            <person name="Shea T."/>
            <person name="Young S."/>
            <person name="Neafsey D."/>
            <person name="Nusbaum C."/>
            <person name="Birren B."/>
        </authorList>
    </citation>
    <scope>NUCLEOTIDE SEQUENCE [LARGE SCALE GENOMIC DNA]</scope>
    <source>
        <strain evidence="11">9E7_DIV0242</strain>
    </source>
</reference>
<dbReference type="GO" id="GO:0009401">
    <property type="term" value="P:phosphoenolpyruvate-dependent sugar phosphotransferase system"/>
    <property type="evidence" value="ECO:0007669"/>
    <property type="project" value="InterPro"/>
</dbReference>
<evidence type="ECO:0000256" key="3">
    <source>
        <dbReference type="ARBA" id="ARBA00022475"/>
    </source>
</evidence>
<keyword evidence="5 9" id="KW-0812">Transmembrane</keyword>
<dbReference type="Proteomes" id="UP000195141">
    <property type="component" value="Chromosome"/>
</dbReference>
<evidence type="ECO:0000256" key="5">
    <source>
        <dbReference type="ARBA" id="ARBA00022692"/>
    </source>
</evidence>
<keyword evidence="13" id="KW-1185">Reference proteome</keyword>
<feature type="transmembrane region" description="Helical" evidence="9">
    <location>
        <begin position="69"/>
        <end position="93"/>
    </location>
</feature>
<evidence type="ECO:0000313" key="13">
    <source>
        <dbReference type="Proteomes" id="UP000195141"/>
    </source>
</evidence>
<dbReference type="PIRSF" id="PIRSF006351">
    <property type="entry name" value="PTS_EIIC-Cellobiose"/>
    <property type="match status" value="1"/>
</dbReference>
<dbReference type="Pfam" id="PF02378">
    <property type="entry name" value="PTS_EIIC"/>
    <property type="match status" value="1"/>
</dbReference>
<feature type="transmembrane region" description="Helical" evidence="9">
    <location>
        <begin position="187"/>
        <end position="210"/>
    </location>
</feature>
<feature type="transmembrane region" description="Helical" evidence="9">
    <location>
        <begin position="360"/>
        <end position="382"/>
    </location>
</feature>
<feature type="transmembrane region" description="Helical" evidence="9">
    <location>
        <begin position="33"/>
        <end position="57"/>
    </location>
</feature>
<keyword evidence="7 8" id="KW-0472">Membrane</keyword>
<keyword evidence="2 8" id="KW-0813">Transport</keyword>
<evidence type="ECO:0000256" key="4">
    <source>
        <dbReference type="ARBA" id="ARBA00022597"/>
    </source>
</evidence>
<feature type="transmembrane region" description="Helical" evidence="9">
    <location>
        <begin position="105"/>
        <end position="126"/>
    </location>
</feature>
<organism evidence="11">
    <name type="scientific">Candidatus Enterococcus clewellii</name>
    <dbReference type="NCBI Taxonomy" id="1834193"/>
    <lineage>
        <taxon>Bacteria</taxon>
        <taxon>Bacillati</taxon>
        <taxon>Bacillota</taxon>
        <taxon>Bacilli</taxon>
        <taxon>Lactobacillales</taxon>
        <taxon>Enterococcaceae</taxon>
        <taxon>Enterococcus</taxon>
    </lineage>
</organism>
<dbReference type="AlphaFoldDB" id="A0A242K297"/>
<dbReference type="NCBIfam" id="TIGR00410">
    <property type="entry name" value="lacE"/>
    <property type="match status" value="1"/>
</dbReference>
<evidence type="ECO:0000313" key="12">
    <source>
        <dbReference type="EMBL" id="WYJ91732.1"/>
    </source>
</evidence>
<name>A0A242K297_9ENTE</name>
<sequence>MEGSQKRRLGDRFAEFAVRIGGEVHLQALRDTFAILMPFFVLAGLGTLINSVIFPYIFTGDTLNNLKVWGALINNATLNICGLLVAPICAYTLARHKKFTNAIGAAAVAIAALITFMPISNTIIPVEMEDAVVIEGVVLFKNLGTQSMFAGVIVGLLVTELFMKLANNKKIQIPMGENVPPQVGKSFEAMIPTILTIAGCALISACLIVLVKMDLITLIATMIQEPLRKINTSLPGFLLIFTLGNLLFTFGIHQAVIFGTVLEPLLIANINDNALAFSNGETPPHILTKPFVTVFTQMGGTGCTISLLFAILIFSKYQASRRVGQLALGPGIFNINEPLIYGFPIVFNLPMMIPFVGIPFLFSIIGYVLTSIGFVAKTVVFIPWMTPPLVSGYLATGGDWRAVIIQVLLIVLATIIYLPFLRISETISKKQAVEG</sequence>
<evidence type="ECO:0000256" key="9">
    <source>
        <dbReference type="SAM" id="Phobius"/>
    </source>
</evidence>
<comment type="subcellular location">
    <subcellularLocation>
        <location evidence="1">Cell membrane</location>
        <topology evidence="1">Multi-pass membrane protein</topology>
    </subcellularLocation>
</comment>
<dbReference type="OrthoDB" id="1550290at2"/>
<dbReference type="InterPro" id="IPR003352">
    <property type="entry name" value="PTS_EIIC"/>
</dbReference>
<keyword evidence="6 9" id="KW-1133">Transmembrane helix</keyword>
<proteinExistence type="predicted"/>
<dbReference type="GO" id="GO:0008982">
    <property type="term" value="F:protein-N(PI)-phosphohistidine-sugar phosphotransferase activity"/>
    <property type="evidence" value="ECO:0007669"/>
    <property type="project" value="UniProtKB-UniRule"/>
</dbReference>
<accession>A0A242K297</accession>
<feature type="transmembrane region" description="Helical" evidence="9">
    <location>
        <begin position="402"/>
        <end position="421"/>
    </location>
</feature>
<dbReference type="EMBL" id="NGMM01000007">
    <property type="protein sequence ID" value="OTP11695.1"/>
    <property type="molecule type" value="Genomic_DNA"/>
</dbReference>
<dbReference type="PANTHER" id="PTHR33989:SF10">
    <property type="entry name" value="PERMEASE IIC COMPONENT"/>
    <property type="match status" value="1"/>
</dbReference>
<evidence type="ECO:0000259" key="10">
    <source>
        <dbReference type="PROSITE" id="PS51105"/>
    </source>
</evidence>